<organism evidence="4 5">
    <name type="scientific">Pontiella agarivorans</name>
    <dbReference type="NCBI Taxonomy" id="3038953"/>
    <lineage>
        <taxon>Bacteria</taxon>
        <taxon>Pseudomonadati</taxon>
        <taxon>Kiritimatiellota</taxon>
        <taxon>Kiritimatiellia</taxon>
        <taxon>Kiritimatiellales</taxon>
        <taxon>Pontiellaceae</taxon>
        <taxon>Pontiella</taxon>
    </lineage>
</organism>
<dbReference type="GO" id="GO:0016301">
    <property type="term" value="F:kinase activity"/>
    <property type="evidence" value="ECO:0007669"/>
    <property type="project" value="UniProtKB-KW"/>
</dbReference>
<evidence type="ECO:0000256" key="2">
    <source>
        <dbReference type="ARBA" id="ARBA00022777"/>
    </source>
</evidence>
<evidence type="ECO:0000313" key="4">
    <source>
        <dbReference type="EMBL" id="MDZ8120223.1"/>
    </source>
</evidence>
<dbReference type="InterPro" id="IPR011611">
    <property type="entry name" value="PfkB_dom"/>
</dbReference>
<keyword evidence="5" id="KW-1185">Reference proteome</keyword>
<proteinExistence type="predicted"/>
<dbReference type="InterPro" id="IPR011913">
    <property type="entry name" value="RfaE_dom_I"/>
</dbReference>
<comment type="caution">
    <text evidence="4">The sequence shown here is derived from an EMBL/GenBank/DDBJ whole genome shotgun (WGS) entry which is preliminary data.</text>
</comment>
<keyword evidence="1" id="KW-0808">Transferase</keyword>
<dbReference type="CDD" id="cd01172">
    <property type="entry name" value="RfaE_like"/>
    <property type="match status" value="1"/>
</dbReference>
<dbReference type="InterPro" id="IPR029056">
    <property type="entry name" value="Ribokinase-like"/>
</dbReference>
<dbReference type="InterPro" id="IPR006034">
    <property type="entry name" value="Asparaginase/glutaminase-like"/>
</dbReference>
<dbReference type="SUPFAM" id="SSF53613">
    <property type="entry name" value="Ribokinase-like"/>
    <property type="match status" value="1"/>
</dbReference>
<dbReference type="PIRSF" id="PIRSF001220">
    <property type="entry name" value="L-ASNase_gatD"/>
    <property type="match status" value="1"/>
</dbReference>
<dbReference type="PANTHER" id="PTHR46969">
    <property type="entry name" value="BIFUNCTIONAL PROTEIN HLDE"/>
    <property type="match status" value="1"/>
</dbReference>
<evidence type="ECO:0000259" key="3">
    <source>
        <dbReference type="Pfam" id="PF00294"/>
    </source>
</evidence>
<accession>A0ABU5N1A1</accession>
<name>A0ABU5N1A1_9BACT</name>
<evidence type="ECO:0000256" key="1">
    <source>
        <dbReference type="ARBA" id="ARBA00022679"/>
    </source>
</evidence>
<reference evidence="4 5" key="1">
    <citation type="journal article" date="2024" name="Appl. Environ. Microbiol.">
        <title>Pontiella agarivorans sp. nov., a novel marine anaerobic bacterium capable of degrading macroalgal polysaccharides and fixing nitrogen.</title>
        <authorList>
            <person name="Liu N."/>
            <person name="Kivenson V."/>
            <person name="Peng X."/>
            <person name="Cui Z."/>
            <person name="Lankiewicz T.S."/>
            <person name="Gosselin K.M."/>
            <person name="English C.J."/>
            <person name="Blair E.M."/>
            <person name="O'Malley M.A."/>
            <person name="Valentine D.L."/>
        </authorList>
    </citation>
    <scope>NUCLEOTIDE SEQUENCE [LARGE SCALE GENOMIC DNA]</scope>
    <source>
        <strain evidence="4 5">NLcol2</strain>
    </source>
</reference>
<dbReference type="Pfam" id="PF00294">
    <property type="entry name" value="PfkB"/>
    <property type="match status" value="1"/>
</dbReference>
<dbReference type="Gene3D" id="3.40.1190.20">
    <property type="match status" value="1"/>
</dbReference>
<dbReference type="PROSITE" id="PS00583">
    <property type="entry name" value="PFKB_KINASES_1"/>
    <property type="match status" value="1"/>
</dbReference>
<evidence type="ECO:0000313" key="5">
    <source>
        <dbReference type="Proteomes" id="UP001290861"/>
    </source>
</evidence>
<keyword evidence="2 4" id="KW-0418">Kinase</keyword>
<dbReference type="InterPro" id="IPR002173">
    <property type="entry name" value="Carboh/pur_kinase_PfkB_CS"/>
</dbReference>
<dbReference type="Proteomes" id="UP001290861">
    <property type="component" value="Unassembled WGS sequence"/>
</dbReference>
<sequence>MKITVERAKELLSSASQKRILVVGDLMMDRFVYGSVSRISPEAPVPVVHVSHEKAMPGGACNVASNLLALGGAAAMAGIIGRDAVGGELKKQLSANGVLLNAVIEHAVHPTCVKTRIVAEQQQVVRVDREEYLSISAAEMEAFCSHMIKEINYADGVIIEDYGKGSVQQNVVDTVLAAAQQKGIPVGYDPKDDHILKMEGVSVVTPNRKEAFGSAGVTETKPADNPLEDDALLETGRILDEKWKARHTLITLGPHGMLLLNRGEKAKHIPTRAREVFDVSGAGDTVIATYVLALACGASYLEAAELSNFAAGVVVGKLGTATCTQQELFCYMKKHADEI</sequence>
<dbReference type="EMBL" id="JARVCO010000012">
    <property type="protein sequence ID" value="MDZ8120223.1"/>
    <property type="molecule type" value="Genomic_DNA"/>
</dbReference>
<gene>
    <name evidence="4" type="ORF">P9H32_16455</name>
</gene>
<dbReference type="PANTHER" id="PTHR46969:SF1">
    <property type="entry name" value="BIFUNCTIONAL PROTEIN HLDE"/>
    <property type="match status" value="1"/>
</dbReference>
<protein>
    <submittedName>
        <fullName evidence="4">PfkB family carbohydrate kinase</fullName>
    </submittedName>
</protein>
<feature type="domain" description="Carbohydrate kinase PfkB" evidence="3">
    <location>
        <begin position="18"/>
        <end position="325"/>
    </location>
</feature>
<dbReference type="PIRSF" id="PIRSF500176">
    <property type="entry name" value="L_ASNase"/>
    <property type="match status" value="1"/>
</dbReference>
<dbReference type="RefSeq" id="WP_322609997.1">
    <property type="nucleotide sequence ID" value="NZ_JARVCO010000012.1"/>
</dbReference>